<dbReference type="CDD" id="cd08276">
    <property type="entry name" value="MDR7"/>
    <property type="match status" value="1"/>
</dbReference>
<evidence type="ECO:0000313" key="4">
    <source>
        <dbReference type="Proteomes" id="UP001440984"/>
    </source>
</evidence>
<feature type="domain" description="Enoyl reductase (ER)" evidence="2">
    <location>
        <begin position="10"/>
        <end position="330"/>
    </location>
</feature>
<keyword evidence="4" id="KW-1185">Reference proteome</keyword>
<reference evidence="3 4" key="1">
    <citation type="submission" date="2024-05" db="EMBL/GenBank/DDBJ databases">
        <authorList>
            <person name="Zhao H."/>
            <person name="Xu Y."/>
            <person name="Lin S."/>
            <person name="Spain J.C."/>
            <person name="Zhou N.-Y."/>
        </authorList>
    </citation>
    <scope>NUCLEOTIDE SEQUENCE [LARGE SCALE GENOMIC DNA]</scope>
    <source>
        <strain evidence="3 4">NEAU-NG30</strain>
    </source>
</reference>
<gene>
    <name evidence="3" type="ORF">ABJI51_33775</name>
</gene>
<dbReference type="Proteomes" id="UP001440984">
    <property type="component" value="Unassembled WGS sequence"/>
</dbReference>
<dbReference type="PANTHER" id="PTHR45033">
    <property type="match status" value="1"/>
</dbReference>
<dbReference type="InterPro" id="IPR011032">
    <property type="entry name" value="GroES-like_sf"/>
</dbReference>
<dbReference type="Gene3D" id="3.90.180.10">
    <property type="entry name" value="Medium-chain alcohol dehydrogenases, catalytic domain"/>
    <property type="match status" value="1"/>
</dbReference>
<evidence type="ECO:0000256" key="1">
    <source>
        <dbReference type="SAM" id="MobiDB-lite"/>
    </source>
</evidence>
<dbReference type="InterPro" id="IPR052711">
    <property type="entry name" value="Zinc_ADH-like"/>
</dbReference>
<dbReference type="InterPro" id="IPR013149">
    <property type="entry name" value="ADH-like_C"/>
</dbReference>
<name>A0ABV0LP42_9PSEU</name>
<dbReference type="EMBL" id="JBDZYD010000014">
    <property type="protein sequence ID" value="MEQ0564078.1"/>
    <property type="molecule type" value="Genomic_DNA"/>
</dbReference>
<dbReference type="InterPro" id="IPR013154">
    <property type="entry name" value="ADH-like_N"/>
</dbReference>
<evidence type="ECO:0000259" key="2">
    <source>
        <dbReference type="SMART" id="SM00829"/>
    </source>
</evidence>
<feature type="region of interest" description="Disordered" evidence="1">
    <location>
        <begin position="1"/>
        <end position="21"/>
    </location>
</feature>
<dbReference type="InterPro" id="IPR020843">
    <property type="entry name" value="ER"/>
</dbReference>
<sequence>MKYFSLPRPGAGLVPGERDVPEPGPGQVLVRMRGWALNARDIMILKGFYPKPVKPDVIPLSDGAGEVVAVGEGVRDWSAGDRVAATYFPDWQSGPGTPEKTADDLGGTLDGVLAEYAVFPEHALVAVPSHLDYAEAATLPSAGVTAWRAVVEEGGLVPGQRVLTLGSGGLSTFALQFAALGGAHVVATSSSDEKLERLRALGAAETLNHETIPEWGVAVAERTGGGVDHVVDVGGGGTIGQSMLAVRYGGHISVAGVLTHEGAADPILVLVKQLTLRGLTNASRETFQAMNRAIERTGLKPVIDRRFAFDEVSEALKHLESGTHVGKVVLEGA</sequence>
<dbReference type="SUPFAM" id="SSF51735">
    <property type="entry name" value="NAD(P)-binding Rossmann-fold domains"/>
    <property type="match status" value="1"/>
</dbReference>
<organism evidence="3 4">
    <name type="scientific">Amycolatopsis melonis</name>
    <dbReference type="NCBI Taxonomy" id="3156488"/>
    <lineage>
        <taxon>Bacteria</taxon>
        <taxon>Bacillati</taxon>
        <taxon>Actinomycetota</taxon>
        <taxon>Actinomycetes</taxon>
        <taxon>Pseudonocardiales</taxon>
        <taxon>Pseudonocardiaceae</taxon>
        <taxon>Amycolatopsis</taxon>
    </lineage>
</organism>
<dbReference type="SMART" id="SM00829">
    <property type="entry name" value="PKS_ER"/>
    <property type="match status" value="1"/>
</dbReference>
<dbReference type="InterPro" id="IPR036291">
    <property type="entry name" value="NAD(P)-bd_dom_sf"/>
</dbReference>
<dbReference type="PANTHER" id="PTHR45033:SF2">
    <property type="entry name" value="ZINC-TYPE ALCOHOL DEHYDROGENASE-LIKE PROTEIN C1773.06C"/>
    <property type="match status" value="1"/>
</dbReference>
<dbReference type="RefSeq" id="WP_348955144.1">
    <property type="nucleotide sequence ID" value="NZ_JBDZYD010000014.1"/>
</dbReference>
<accession>A0ABV0LP42</accession>
<dbReference type="Pfam" id="PF08240">
    <property type="entry name" value="ADH_N"/>
    <property type="match status" value="1"/>
</dbReference>
<dbReference type="SUPFAM" id="SSF50129">
    <property type="entry name" value="GroES-like"/>
    <property type="match status" value="1"/>
</dbReference>
<proteinExistence type="predicted"/>
<dbReference type="Gene3D" id="3.40.50.720">
    <property type="entry name" value="NAD(P)-binding Rossmann-like Domain"/>
    <property type="match status" value="1"/>
</dbReference>
<evidence type="ECO:0000313" key="3">
    <source>
        <dbReference type="EMBL" id="MEQ0564078.1"/>
    </source>
</evidence>
<protein>
    <submittedName>
        <fullName evidence="3">NAD(P)-dependent alcohol dehydrogenase</fullName>
    </submittedName>
</protein>
<comment type="caution">
    <text evidence="3">The sequence shown here is derived from an EMBL/GenBank/DDBJ whole genome shotgun (WGS) entry which is preliminary data.</text>
</comment>
<dbReference type="Pfam" id="PF00107">
    <property type="entry name" value="ADH_zinc_N"/>
    <property type="match status" value="1"/>
</dbReference>